<name>A0A9D6DN29_9BACT</name>
<evidence type="ECO:0000313" key="1">
    <source>
        <dbReference type="EMBL" id="MBI2052225.1"/>
    </source>
</evidence>
<proteinExistence type="predicted"/>
<dbReference type="EMBL" id="JACOYY010000030">
    <property type="protein sequence ID" value="MBI2052225.1"/>
    <property type="molecule type" value="Genomic_DNA"/>
</dbReference>
<comment type="caution">
    <text evidence="1">The sequence shown here is derived from an EMBL/GenBank/DDBJ whole genome shotgun (WGS) entry which is preliminary data.</text>
</comment>
<dbReference type="Proteomes" id="UP000786662">
    <property type="component" value="Unassembled WGS sequence"/>
</dbReference>
<gene>
    <name evidence="1" type="ORF">HYT38_00910</name>
</gene>
<sequence>MILDKNLNTKKRLFHPELAGTSSFVVNSQERVVYFLKGKTVYSFEI</sequence>
<protein>
    <submittedName>
        <fullName evidence="1">Uncharacterized protein</fullName>
    </submittedName>
</protein>
<accession>A0A9D6DN29</accession>
<reference evidence="1" key="1">
    <citation type="submission" date="2020-07" db="EMBL/GenBank/DDBJ databases">
        <title>Huge and variable diversity of episymbiotic CPR bacteria and DPANN archaea in groundwater ecosystems.</title>
        <authorList>
            <person name="He C.Y."/>
            <person name="Keren R."/>
            <person name="Whittaker M."/>
            <person name="Farag I.F."/>
            <person name="Doudna J."/>
            <person name="Cate J.H.D."/>
            <person name="Banfield J.F."/>
        </authorList>
    </citation>
    <scope>NUCLEOTIDE SEQUENCE</scope>
    <source>
        <strain evidence="1">NC_groundwater_191_Ag_S-0.1um_45_8</strain>
    </source>
</reference>
<evidence type="ECO:0000313" key="2">
    <source>
        <dbReference type="Proteomes" id="UP000786662"/>
    </source>
</evidence>
<dbReference type="AlphaFoldDB" id="A0A9D6DN29"/>
<organism evidence="1 2">
    <name type="scientific">Candidatus Sungiibacteriota bacterium</name>
    <dbReference type="NCBI Taxonomy" id="2750080"/>
    <lineage>
        <taxon>Bacteria</taxon>
        <taxon>Candidatus Sungiibacteriota</taxon>
    </lineage>
</organism>